<keyword evidence="8" id="KW-0808">Transferase</keyword>
<dbReference type="InterPro" id="IPR036890">
    <property type="entry name" value="HATPase_C_sf"/>
</dbReference>
<dbReference type="Pfam" id="PF02518">
    <property type="entry name" value="HATPase_c"/>
    <property type="match status" value="1"/>
</dbReference>
<dbReference type="Pfam" id="PF00512">
    <property type="entry name" value="HisKA"/>
    <property type="match status" value="1"/>
</dbReference>
<keyword evidence="6" id="KW-1133">Transmembrane helix</keyword>
<proteinExistence type="predicted"/>
<dbReference type="GO" id="GO:0000155">
    <property type="term" value="F:phosphorelay sensor kinase activity"/>
    <property type="evidence" value="ECO:0007669"/>
    <property type="project" value="InterPro"/>
</dbReference>
<dbReference type="EMBL" id="QGQD01000069">
    <property type="protein sequence ID" value="TLC99425.1"/>
    <property type="molecule type" value="Genomic_DNA"/>
</dbReference>
<dbReference type="SUPFAM" id="SSF55874">
    <property type="entry name" value="ATPase domain of HSP90 chaperone/DNA topoisomerase II/histidine kinase"/>
    <property type="match status" value="1"/>
</dbReference>
<dbReference type="PROSITE" id="PS51257">
    <property type="entry name" value="PROKAR_LIPOPROTEIN"/>
    <property type="match status" value="1"/>
</dbReference>
<dbReference type="PROSITE" id="PS50109">
    <property type="entry name" value="HIS_KIN"/>
    <property type="match status" value="1"/>
</dbReference>
<dbReference type="SMART" id="SM00388">
    <property type="entry name" value="HisKA"/>
    <property type="match status" value="1"/>
</dbReference>
<dbReference type="InterPro" id="IPR036097">
    <property type="entry name" value="HisK_dim/P_sf"/>
</dbReference>
<protein>
    <recommendedName>
        <fullName evidence="2">histidine kinase</fullName>
        <ecNumber evidence="2">2.7.13.3</ecNumber>
    </recommendedName>
</protein>
<evidence type="ECO:0000256" key="5">
    <source>
        <dbReference type="ARBA" id="ARBA00023012"/>
    </source>
</evidence>
<reference evidence="8 9" key="1">
    <citation type="journal article" date="2019" name="Anaerobe">
        <title>Detection of Robinsoniella peoriensis in multiple bone samples of a trauma patient.</title>
        <authorList>
            <person name="Schrottner P."/>
            <person name="Hartwich K."/>
            <person name="Bunk B."/>
            <person name="Schober I."/>
            <person name="Helbig S."/>
            <person name="Rudolph W.W."/>
            <person name="Gunzer F."/>
        </authorList>
    </citation>
    <scope>NUCLEOTIDE SEQUENCE [LARGE SCALE GENOMIC DNA]</scope>
    <source>
        <strain evidence="8 9">DSM 106044</strain>
    </source>
</reference>
<organism evidence="8 9">
    <name type="scientific">Robinsoniella peoriensis</name>
    <dbReference type="NCBI Taxonomy" id="180332"/>
    <lineage>
        <taxon>Bacteria</taxon>
        <taxon>Bacillati</taxon>
        <taxon>Bacillota</taxon>
        <taxon>Clostridia</taxon>
        <taxon>Lachnospirales</taxon>
        <taxon>Lachnospiraceae</taxon>
        <taxon>Robinsoniella</taxon>
    </lineage>
</organism>
<dbReference type="Gene3D" id="1.10.287.130">
    <property type="match status" value="1"/>
</dbReference>
<comment type="caution">
    <text evidence="8">The sequence shown here is derived from an EMBL/GenBank/DDBJ whole genome shotgun (WGS) entry which is preliminary data.</text>
</comment>
<evidence type="ECO:0000256" key="1">
    <source>
        <dbReference type="ARBA" id="ARBA00000085"/>
    </source>
</evidence>
<dbReference type="Gene3D" id="3.30.565.10">
    <property type="entry name" value="Histidine kinase-like ATPase, C-terminal domain"/>
    <property type="match status" value="1"/>
</dbReference>
<dbReference type="PANTHER" id="PTHR43547">
    <property type="entry name" value="TWO-COMPONENT HISTIDINE KINASE"/>
    <property type="match status" value="1"/>
</dbReference>
<keyword evidence="3" id="KW-0597">Phosphoprotein</keyword>
<feature type="transmembrane region" description="Helical" evidence="6">
    <location>
        <begin position="327"/>
        <end position="345"/>
    </location>
</feature>
<keyword evidence="9" id="KW-1185">Reference proteome</keyword>
<keyword evidence="4" id="KW-0418">Kinase</keyword>
<accession>A0A4U8QBY3</accession>
<comment type="catalytic activity">
    <reaction evidence="1">
        <text>ATP + protein L-histidine = ADP + protein N-phospho-L-histidine.</text>
        <dbReference type="EC" id="2.7.13.3"/>
    </reaction>
</comment>
<dbReference type="CDD" id="cd00082">
    <property type="entry name" value="HisKA"/>
    <property type="match status" value="1"/>
</dbReference>
<feature type="domain" description="Histidine kinase" evidence="7">
    <location>
        <begin position="367"/>
        <end position="576"/>
    </location>
</feature>
<dbReference type="AlphaFoldDB" id="A0A4U8QBY3"/>
<sequence>MTKKEKYRILLKTGGCFLLLFLLCACIITTYDTLRNRKLGQEAFQQKKNYIYEKLVKSSEEDFQKIVNEVGDSAKSSLNGNFQNQYYSYLVYNDKQDLLAESKNYLNVKIEDGETTESKLIFPEELFSIEQKNVFITAIKENSRNKSKPPKYRFLCSTDSRDGQGFLTGLYVEKLEWVSGEQGEKAQPDPWLLTSRSWKSEYDGKNYCQSGSEIVMEWISPEISAISENGKYREIQILGFPYYQDGFEEWNYWEQEEWLHNRKEISMNTASGQEMNWDNGKTLTSGFLTTQMETRMRFSLLNSRSYICLQIRASGRHLYTSLVNLKWAYLVMFFILGLCALYLSYGQIKTEEKRQQMEQDRKDFINGMTHELKTPLAIIRMCDDNLRIKELEYKKEYYLDMINQKTEEMDTMIRQMMTLSQINSIHFMLQLQRTNLAKLVMESLNRIAPLLLEKDIDLQMDIERVEKEVNQNYFEQLVSNLLSNAVSYVTPGGYIRIMLDEEELSIENAGEPISEDWKRDMFELFSSGKQLSGGREKHLGYGLYLVKKVAGLHGMRCEAENTSAGNLFRIRFKAEE</sequence>
<feature type="transmembrane region" description="Helical" evidence="6">
    <location>
        <begin position="9"/>
        <end position="31"/>
    </location>
</feature>
<keyword evidence="6" id="KW-0812">Transmembrane</keyword>
<evidence type="ECO:0000313" key="9">
    <source>
        <dbReference type="Proteomes" id="UP000306509"/>
    </source>
</evidence>
<evidence type="ECO:0000256" key="3">
    <source>
        <dbReference type="ARBA" id="ARBA00022553"/>
    </source>
</evidence>
<evidence type="ECO:0000256" key="2">
    <source>
        <dbReference type="ARBA" id="ARBA00012438"/>
    </source>
</evidence>
<dbReference type="STRING" id="180332.GCA_000797495_05619"/>
<dbReference type="InterPro" id="IPR003594">
    <property type="entry name" value="HATPase_dom"/>
</dbReference>
<dbReference type="InterPro" id="IPR005467">
    <property type="entry name" value="His_kinase_dom"/>
</dbReference>
<gene>
    <name evidence="8" type="primary">phoR_14</name>
    <name evidence="8" type="ORF">DSM106044_03628</name>
</gene>
<name>A0A4U8QBY3_9FIRM</name>
<dbReference type="EC" id="2.7.13.3" evidence="2"/>
<keyword evidence="6" id="KW-0472">Membrane</keyword>
<dbReference type="SMART" id="SM00387">
    <property type="entry name" value="HATPase_c"/>
    <property type="match status" value="1"/>
</dbReference>
<dbReference type="SUPFAM" id="SSF47384">
    <property type="entry name" value="Homodimeric domain of signal transducing histidine kinase"/>
    <property type="match status" value="1"/>
</dbReference>
<dbReference type="PANTHER" id="PTHR43547:SF2">
    <property type="entry name" value="HYBRID SIGNAL TRANSDUCTION HISTIDINE KINASE C"/>
    <property type="match status" value="1"/>
</dbReference>
<evidence type="ECO:0000313" key="8">
    <source>
        <dbReference type="EMBL" id="TLC99425.1"/>
    </source>
</evidence>
<dbReference type="RefSeq" id="WP_138003241.1">
    <property type="nucleotide sequence ID" value="NZ_QGQD01000069.1"/>
</dbReference>
<keyword evidence="5" id="KW-0902">Two-component regulatory system</keyword>
<evidence type="ECO:0000259" key="7">
    <source>
        <dbReference type="PROSITE" id="PS50109"/>
    </source>
</evidence>
<dbReference type="InterPro" id="IPR003661">
    <property type="entry name" value="HisK_dim/P_dom"/>
</dbReference>
<evidence type="ECO:0000256" key="4">
    <source>
        <dbReference type="ARBA" id="ARBA00022777"/>
    </source>
</evidence>
<evidence type="ECO:0000256" key="6">
    <source>
        <dbReference type="SAM" id="Phobius"/>
    </source>
</evidence>
<dbReference type="Proteomes" id="UP000306509">
    <property type="component" value="Unassembled WGS sequence"/>
</dbReference>